<comment type="cofactor">
    <cofactor evidence="1 8">
        <name>heme</name>
        <dbReference type="ChEBI" id="CHEBI:30413"/>
    </cofactor>
</comment>
<dbReference type="GO" id="GO:0004497">
    <property type="term" value="F:monooxygenase activity"/>
    <property type="evidence" value="ECO:0007669"/>
    <property type="project" value="UniProtKB-KW"/>
</dbReference>
<dbReference type="GO" id="GO:0020037">
    <property type="term" value="F:heme binding"/>
    <property type="evidence" value="ECO:0007669"/>
    <property type="project" value="InterPro"/>
</dbReference>
<dbReference type="InterPro" id="IPR001128">
    <property type="entry name" value="Cyt_P450"/>
</dbReference>
<dbReference type="AlphaFoldDB" id="A0A5S6QND9"/>
<keyword evidence="6 8" id="KW-0408">Iron</keyword>
<dbReference type="Gene3D" id="1.10.630.10">
    <property type="entry name" value="Cytochrome P450"/>
    <property type="match status" value="1"/>
</dbReference>
<comment type="similarity">
    <text evidence="2 9">Belongs to the cytochrome P450 family.</text>
</comment>
<evidence type="ECO:0000256" key="3">
    <source>
        <dbReference type="ARBA" id="ARBA00022617"/>
    </source>
</evidence>
<dbReference type="PANTHER" id="PTHR24292:SF102">
    <property type="entry name" value="CYTOCHROME P450 FAMILY-RELATED"/>
    <property type="match status" value="1"/>
</dbReference>
<protein>
    <submittedName>
        <fullName evidence="11">Cytochrome P450</fullName>
    </submittedName>
</protein>
<evidence type="ECO:0000256" key="9">
    <source>
        <dbReference type="RuleBase" id="RU000461"/>
    </source>
</evidence>
<evidence type="ECO:0000313" key="11">
    <source>
        <dbReference type="WBParaSite" id="TMUE_2000008871.1"/>
    </source>
</evidence>
<dbReference type="PROSITE" id="PS00086">
    <property type="entry name" value="CYTOCHROME_P450"/>
    <property type="match status" value="1"/>
</dbReference>
<evidence type="ECO:0000256" key="5">
    <source>
        <dbReference type="ARBA" id="ARBA00023002"/>
    </source>
</evidence>
<dbReference type="SUPFAM" id="SSF48264">
    <property type="entry name" value="Cytochrome P450"/>
    <property type="match status" value="1"/>
</dbReference>
<reference evidence="11" key="1">
    <citation type="submission" date="2019-12" db="UniProtKB">
        <authorList>
            <consortium name="WormBaseParasite"/>
        </authorList>
    </citation>
    <scope>IDENTIFICATION</scope>
</reference>
<dbReference type="InterPro" id="IPR017972">
    <property type="entry name" value="Cyt_P450_CS"/>
</dbReference>
<dbReference type="PANTHER" id="PTHR24292">
    <property type="entry name" value="CYTOCHROME P450"/>
    <property type="match status" value="1"/>
</dbReference>
<feature type="binding site" description="axial binding residue" evidence="8">
    <location>
        <position position="469"/>
    </location>
    <ligand>
        <name>heme</name>
        <dbReference type="ChEBI" id="CHEBI:30413"/>
    </ligand>
    <ligandPart>
        <name>Fe</name>
        <dbReference type="ChEBI" id="CHEBI:18248"/>
    </ligandPart>
</feature>
<dbReference type="Pfam" id="PF00067">
    <property type="entry name" value="p450"/>
    <property type="match status" value="1"/>
</dbReference>
<keyword evidence="5 9" id="KW-0560">Oxidoreductase</keyword>
<evidence type="ECO:0000256" key="6">
    <source>
        <dbReference type="ARBA" id="ARBA00023004"/>
    </source>
</evidence>
<accession>A0A5S6QND9</accession>
<dbReference type="WBParaSite" id="TMUE_2000008871.1">
    <property type="protein sequence ID" value="TMUE_2000008871.1"/>
    <property type="gene ID" value="WBGene00287393"/>
</dbReference>
<evidence type="ECO:0000256" key="7">
    <source>
        <dbReference type="ARBA" id="ARBA00023033"/>
    </source>
</evidence>
<sequence>MLLCLTAIFAAITIWTLWVLLERNQFWKKRGICGPEPELLYGNLRELRSGATKHETIRKWTEKYGKVYGFMEGGIPVLVISDLEMLHDIFIKKFSSFHARKRTYLDVHALGPKRLHMFVASGSRWKRLRAISAPAFTTIRLKQMSSSMNACIDGLVQQMEAKSSKESVVDVYELFQQLTLNVISRCAFGFVPTSSQSKEDDFLSLCAKTFADAIEDNWIFTCTKVLPAFRYLWSKIYFTIYALFGLPFLRLDRMFRCIVKAREEECETRMDICKGNSALIDILIEHKVKDGDVVDEDAMLQDEVLEDGLITKKIFREEVVSQCVLYMLAGYETTSNALSYVIYELARHPEVQNKLRKEIMDCQDSEDEKPSFETVQRMAYLDCVIRETLRLYPVASWVVSRMCSQTCTVGGITIEKGMMILADVWSIHYDKDVWGADADEFVPERFAEDQLHSLHPLAWIPFGAGPRHCIGDRFAMLEMKLALARLVRKYQIFPNAQTEIPLELREGVTNTPRNGVLLSFKLA</sequence>
<evidence type="ECO:0000256" key="2">
    <source>
        <dbReference type="ARBA" id="ARBA00010617"/>
    </source>
</evidence>
<keyword evidence="4 8" id="KW-0479">Metal-binding</keyword>
<dbReference type="PRINTS" id="PR00463">
    <property type="entry name" value="EP450I"/>
</dbReference>
<keyword evidence="7 9" id="KW-0503">Monooxygenase</keyword>
<dbReference type="GO" id="GO:0005506">
    <property type="term" value="F:iron ion binding"/>
    <property type="evidence" value="ECO:0007669"/>
    <property type="project" value="InterPro"/>
</dbReference>
<keyword evidence="3 8" id="KW-0349">Heme</keyword>
<organism evidence="10 11">
    <name type="scientific">Trichuris muris</name>
    <name type="common">Mouse whipworm</name>
    <dbReference type="NCBI Taxonomy" id="70415"/>
    <lineage>
        <taxon>Eukaryota</taxon>
        <taxon>Metazoa</taxon>
        <taxon>Ecdysozoa</taxon>
        <taxon>Nematoda</taxon>
        <taxon>Enoplea</taxon>
        <taxon>Dorylaimia</taxon>
        <taxon>Trichinellida</taxon>
        <taxon>Trichuridae</taxon>
        <taxon>Trichuris</taxon>
    </lineage>
</organism>
<dbReference type="STRING" id="70415.A0A5S6QND9"/>
<dbReference type="InterPro" id="IPR002401">
    <property type="entry name" value="Cyt_P450_E_grp-I"/>
</dbReference>
<evidence type="ECO:0000256" key="8">
    <source>
        <dbReference type="PIRSR" id="PIRSR602401-1"/>
    </source>
</evidence>
<name>A0A5S6QND9_TRIMR</name>
<dbReference type="GO" id="GO:0016705">
    <property type="term" value="F:oxidoreductase activity, acting on paired donors, with incorporation or reduction of molecular oxygen"/>
    <property type="evidence" value="ECO:0007669"/>
    <property type="project" value="InterPro"/>
</dbReference>
<dbReference type="InterPro" id="IPR036396">
    <property type="entry name" value="Cyt_P450_sf"/>
</dbReference>
<dbReference type="CDD" id="cd11055">
    <property type="entry name" value="CYP3A-like"/>
    <property type="match status" value="1"/>
</dbReference>
<evidence type="ECO:0000256" key="1">
    <source>
        <dbReference type="ARBA" id="ARBA00001971"/>
    </source>
</evidence>
<dbReference type="PRINTS" id="PR00385">
    <property type="entry name" value="P450"/>
</dbReference>
<dbReference type="FunFam" id="1.10.630.10:FF:000182">
    <property type="entry name" value="Cytochrome P450 3A4"/>
    <property type="match status" value="1"/>
</dbReference>
<dbReference type="InterPro" id="IPR050476">
    <property type="entry name" value="Insect_CytP450_Detox"/>
</dbReference>
<evidence type="ECO:0000313" key="10">
    <source>
        <dbReference type="Proteomes" id="UP000046395"/>
    </source>
</evidence>
<dbReference type="Proteomes" id="UP000046395">
    <property type="component" value="Unassembled WGS sequence"/>
</dbReference>
<evidence type="ECO:0000256" key="4">
    <source>
        <dbReference type="ARBA" id="ARBA00022723"/>
    </source>
</evidence>
<keyword evidence="10" id="KW-1185">Reference proteome</keyword>
<proteinExistence type="inferred from homology"/>